<proteinExistence type="predicted"/>
<dbReference type="PANTHER" id="PTHR30055:SF223">
    <property type="entry name" value="HTH-TYPE TRANSCRIPTIONAL REGULATOR UIDR"/>
    <property type="match status" value="1"/>
</dbReference>
<gene>
    <name evidence="4" type="ORF">DFR41_101187</name>
</gene>
<dbReference type="Pfam" id="PF00440">
    <property type="entry name" value="TetR_N"/>
    <property type="match status" value="1"/>
</dbReference>
<dbReference type="GO" id="GO:0000976">
    <property type="term" value="F:transcription cis-regulatory region binding"/>
    <property type="evidence" value="ECO:0007669"/>
    <property type="project" value="TreeGrafter"/>
</dbReference>
<dbReference type="PROSITE" id="PS50977">
    <property type="entry name" value="HTH_TETR_2"/>
    <property type="match status" value="1"/>
</dbReference>
<protein>
    <submittedName>
        <fullName evidence="4">TetR family transcriptional regulator</fullName>
    </submittedName>
</protein>
<dbReference type="InterPro" id="IPR050109">
    <property type="entry name" value="HTH-type_TetR-like_transc_reg"/>
</dbReference>
<dbReference type="Gene3D" id="1.10.357.10">
    <property type="entry name" value="Tetracycline Repressor, domain 2"/>
    <property type="match status" value="1"/>
</dbReference>
<evidence type="ECO:0000256" key="2">
    <source>
        <dbReference type="PROSITE-ProRule" id="PRU00335"/>
    </source>
</evidence>
<keyword evidence="1 2" id="KW-0238">DNA-binding</keyword>
<keyword evidence="5" id="KW-1185">Reference proteome</keyword>
<sequence length="224" mass="25229">MTRKAPRRTAQRIQETALALFNRFGEPNVSTTLLATELRISPGNLYYHFPAKEVLINRLHEDFEAGLDALLAQAADVRDLAGAWRFVRELFELMGRYRFLYRDMNDLLSNNHHLETRLREALARKETAMQAMLAGLGGAGLLRLEASERESLARSMVVLATYWLNYEFVCNPREALEPSAICDAMLRGTRHTLQLVVPYLGAGQRAELVRLASAPAPEEDALST</sequence>
<dbReference type="AlphaFoldDB" id="A0A370FNH4"/>
<evidence type="ECO:0000313" key="5">
    <source>
        <dbReference type="Proteomes" id="UP000255265"/>
    </source>
</evidence>
<dbReference type="EMBL" id="QQAV01000001">
    <property type="protein sequence ID" value="RDI28434.1"/>
    <property type="molecule type" value="Genomic_DNA"/>
</dbReference>
<dbReference type="SUPFAM" id="SSF46689">
    <property type="entry name" value="Homeodomain-like"/>
    <property type="match status" value="1"/>
</dbReference>
<dbReference type="InterPro" id="IPR001647">
    <property type="entry name" value="HTH_TetR"/>
</dbReference>
<name>A0A370FNH4_9BURK</name>
<feature type="DNA-binding region" description="H-T-H motif" evidence="2">
    <location>
        <begin position="30"/>
        <end position="49"/>
    </location>
</feature>
<comment type="caution">
    <text evidence="4">The sequence shown here is derived from an EMBL/GenBank/DDBJ whole genome shotgun (WGS) entry which is preliminary data.</text>
</comment>
<reference evidence="4 5" key="1">
    <citation type="submission" date="2018-07" db="EMBL/GenBank/DDBJ databases">
        <title>Genomic Encyclopedia of Type Strains, Phase IV (KMG-IV): sequencing the most valuable type-strain genomes for metagenomic binning, comparative biology and taxonomic classification.</title>
        <authorList>
            <person name="Goeker M."/>
        </authorList>
    </citation>
    <scope>NUCLEOTIDE SEQUENCE [LARGE SCALE GENOMIC DNA]</scope>
    <source>
        <strain evidence="4 5">DSM 21352</strain>
    </source>
</reference>
<dbReference type="RefSeq" id="WP_017760977.1">
    <property type="nucleotide sequence ID" value="NZ_QQAV01000001.1"/>
</dbReference>
<evidence type="ECO:0000313" key="4">
    <source>
        <dbReference type="EMBL" id="RDI28434.1"/>
    </source>
</evidence>
<dbReference type="Proteomes" id="UP000255265">
    <property type="component" value="Unassembled WGS sequence"/>
</dbReference>
<dbReference type="PANTHER" id="PTHR30055">
    <property type="entry name" value="HTH-TYPE TRANSCRIPTIONAL REGULATOR RUTR"/>
    <property type="match status" value="1"/>
</dbReference>
<accession>A0A370FNH4</accession>
<dbReference type="OrthoDB" id="8770705at2"/>
<dbReference type="InterPro" id="IPR009057">
    <property type="entry name" value="Homeodomain-like_sf"/>
</dbReference>
<dbReference type="GO" id="GO:0003700">
    <property type="term" value="F:DNA-binding transcription factor activity"/>
    <property type="evidence" value="ECO:0007669"/>
    <property type="project" value="TreeGrafter"/>
</dbReference>
<evidence type="ECO:0000259" key="3">
    <source>
        <dbReference type="PROSITE" id="PS50977"/>
    </source>
</evidence>
<evidence type="ECO:0000256" key="1">
    <source>
        <dbReference type="ARBA" id="ARBA00023125"/>
    </source>
</evidence>
<organism evidence="4 5">
    <name type="scientific">Pseudacidovorax intermedius</name>
    <dbReference type="NCBI Taxonomy" id="433924"/>
    <lineage>
        <taxon>Bacteria</taxon>
        <taxon>Pseudomonadati</taxon>
        <taxon>Pseudomonadota</taxon>
        <taxon>Betaproteobacteria</taxon>
        <taxon>Burkholderiales</taxon>
        <taxon>Comamonadaceae</taxon>
        <taxon>Pseudacidovorax</taxon>
    </lineage>
</organism>
<feature type="domain" description="HTH tetR-type" evidence="3">
    <location>
        <begin position="7"/>
        <end position="67"/>
    </location>
</feature>
<dbReference type="Pfam" id="PF13972">
    <property type="entry name" value="TetR"/>
    <property type="match status" value="1"/>
</dbReference>
<dbReference type="InterPro" id="IPR025722">
    <property type="entry name" value="TetR"/>
</dbReference>